<keyword evidence="3" id="KW-1185">Reference proteome</keyword>
<evidence type="ECO:0000313" key="2">
    <source>
        <dbReference type="EMBL" id="KAF7514447.1"/>
    </source>
</evidence>
<accession>A0A8H7AWZ8</accession>
<gene>
    <name evidence="2" type="ORF">GJ744_000217</name>
</gene>
<dbReference type="Proteomes" id="UP000606974">
    <property type="component" value="Unassembled WGS sequence"/>
</dbReference>
<comment type="caution">
    <text evidence="2">The sequence shown here is derived from an EMBL/GenBank/DDBJ whole genome shotgun (WGS) entry which is preliminary data.</text>
</comment>
<proteinExistence type="predicted"/>
<feature type="transmembrane region" description="Helical" evidence="1">
    <location>
        <begin position="16"/>
        <end position="34"/>
    </location>
</feature>
<sequence length="140" mass="15552">MHGPLQTNLARGNQPIPVLRLIIVVVWTMVASTVRQIRNGYRYRAAVSLGLPVMFPGRVILPCLTDAYTSSKKNLLILYLPSWDTPLWCASAILTEDFTSWKGTIRGYIFCVRGRCPAMPMSVLRIVSINLNSSLSGSLI</sequence>
<keyword evidence="1" id="KW-0812">Transmembrane</keyword>
<dbReference type="AlphaFoldDB" id="A0A8H7AWZ8"/>
<name>A0A8H7AWZ8_9EURO</name>
<protein>
    <submittedName>
        <fullName evidence="2">Uncharacterized protein</fullName>
    </submittedName>
</protein>
<reference evidence="2" key="1">
    <citation type="submission" date="2020-02" db="EMBL/GenBank/DDBJ databases">
        <authorList>
            <person name="Palmer J.M."/>
        </authorList>
    </citation>
    <scope>NUCLEOTIDE SEQUENCE</scope>
    <source>
        <strain evidence="2">EPUS1.4</strain>
        <tissue evidence="2">Thallus</tissue>
    </source>
</reference>
<keyword evidence="1" id="KW-1133">Transmembrane helix</keyword>
<dbReference type="EMBL" id="JAACFV010000001">
    <property type="protein sequence ID" value="KAF7514447.1"/>
    <property type="molecule type" value="Genomic_DNA"/>
</dbReference>
<keyword evidence="1" id="KW-0472">Membrane</keyword>
<evidence type="ECO:0000313" key="3">
    <source>
        <dbReference type="Proteomes" id="UP000606974"/>
    </source>
</evidence>
<evidence type="ECO:0000256" key="1">
    <source>
        <dbReference type="SAM" id="Phobius"/>
    </source>
</evidence>
<organism evidence="2 3">
    <name type="scientific">Endocarpon pusillum</name>
    <dbReference type="NCBI Taxonomy" id="364733"/>
    <lineage>
        <taxon>Eukaryota</taxon>
        <taxon>Fungi</taxon>
        <taxon>Dikarya</taxon>
        <taxon>Ascomycota</taxon>
        <taxon>Pezizomycotina</taxon>
        <taxon>Eurotiomycetes</taxon>
        <taxon>Chaetothyriomycetidae</taxon>
        <taxon>Verrucariales</taxon>
        <taxon>Verrucariaceae</taxon>
        <taxon>Endocarpon</taxon>
    </lineage>
</organism>